<accession>A0ABD3RPD4</accession>
<dbReference type="GO" id="GO:0009805">
    <property type="term" value="P:coumarin biosynthetic process"/>
    <property type="evidence" value="ECO:0007669"/>
    <property type="project" value="UniProtKB-ARBA"/>
</dbReference>
<dbReference type="Proteomes" id="UP001634393">
    <property type="component" value="Unassembled WGS sequence"/>
</dbReference>
<dbReference type="Gene3D" id="2.60.120.330">
    <property type="entry name" value="B-lactam Antibiotic, Isopenicillin N Synthase, Chain"/>
    <property type="match status" value="1"/>
</dbReference>
<evidence type="ECO:0000256" key="1">
    <source>
        <dbReference type="ARBA" id="ARBA00008056"/>
    </source>
</evidence>
<keyword evidence="3" id="KW-0847">Vitamin C</keyword>
<evidence type="ECO:0000256" key="3">
    <source>
        <dbReference type="ARBA" id="ARBA00022896"/>
    </source>
</evidence>
<dbReference type="SUPFAM" id="SSF51197">
    <property type="entry name" value="Clavaminate synthase-like"/>
    <property type="match status" value="1"/>
</dbReference>
<dbReference type="FunFam" id="2.60.120.330:FF:000005">
    <property type="entry name" value="1-aminocyclopropane-1-carboxylate oxidase homolog 1"/>
    <property type="match status" value="1"/>
</dbReference>
<evidence type="ECO:0000259" key="7">
    <source>
        <dbReference type="PROSITE" id="PS51471"/>
    </source>
</evidence>
<keyword evidence="2 6" id="KW-0479">Metal-binding</keyword>
<dbReference type="InterPro" id="IPR026992">
    <property type="entry name" value="DIOX_N"/>
</dbReference>
<dbReference type="PANTHER" id="PTHR10209:SF429">
    <property type="entry name" value="1-AMINOCYCLOPROPANE-1-CARBOXYLATE OXIDASE HOMOLOG 1-LIKE"/>
    <property type="match status" value="1"/>
</dbReference>
<comment type="similarity">
    <text evidence="1 6">Belongs to the iron/ascorbate-dependent oxidoreductase family.</text>
</comment>
<dbReference type="InterPro" id="IPR027443">
    <property type="entry name" value="IPNS-like_sf"/>
</dbReference>
<evidence type="ECO:0000256" key="4">
    <source>
        <dbReference type="ARBA" id="ARBA00023002"/>
    </source>
</evidence>
<keyword evidence="5 6" id="KW-0408">Iron</keyword>
<gene>
    <name evidence="8" type="ORF">ACJIZ3_013754</name>
</gene>
<proteinExistence type="inferred from homology"/>
<dbReference type="InterPro" id="IPR044861">
    <property type="entry name" value="IPNS-like_FE2OG_OXY"/>
</dbReference>
<evidence type="ECO:0000313" key="8">
    <source>
        <dbReference type="EMBL" id="KAL3812486.1"/>
    </source>
</evidence>
<sequence length="371" mass="42302">MSKSLVEQTSTKHENRIKELTAFEATKSGVKGLVDSGILTIPKIFIRPQDELDEESKYGPSFDSHVPIIDLMEIETVEKRKEIVNLVKRASKDWGFFQVVNHGIPMNVLHDMLEGIRMFHEQDNLKKQELYSKDHKKKVIYGSNVDLYRSGAANWRDSLTISMMLSDFIEPEELPEICRNSTIEYMDQVTKLGETLFDILSEGLSLKRDHLRAMGCAKGRSFVCHYYPPCPEPHLTLGTSKHTDPPFLTILLQDQIGGLQVFRENKWIDIRPVNGSFVVNIGDLLQMASNDEFKSAEHRVLANKVGPRISVACFFSGIAEPAKIYGPIKELISEEKVPLYKDFTVLDYVNNFYSRPMDKSGLDDFRLLIII</sequence>
<dbReference type="PANTHER" id="PTHR10209">
    <property type="entry name" value="OXIDOREDUCTASE, 2OG-FE II OXYGENASE FAMILY PROTEIN"/>
    <property type="match status" value="1"/>
</dbReference>
<protein>
    <recommendedName>
        <fullName evidence="7">Fe2OG dioxygenase domain-containing protein</fullName>
    </recommendedName>
</protein>
<dbReference type="GO" id="GO:0002238">
    <property type="term" value="P:response to molecule of fungal origin"/>
    <property type="evidence" value="ECO:0007669"/>
    <property type="project" value="UniProtKB-ARBA"/>
</dbReference>
<dbReference type="AlphaFoldDB" id="A0ABD3RPD4"/>
<evidence type="ECO:0000313" key="9">
    <source>
        <dbReference type="Proteomes" id="UP001634393"/>
    </source>
</evidence>
<dbReference type="PROSITE" id="PS51471">
    <property type="entry name" value="FE2OG_OXY"/>
    <property type="match status" value="1"/>
</dbReference>
<dbReference type="EMBL" id="JBJXBP010000008">
    <property type="protein sequence ID" value="KAL3812486.1"/>
    <property type="molecule type" value="Genomic_DNA"/>
</dbReference>
<feature type="domain" description="Fe2OG dioxygenase" evidence="7">
    <location>
        <begin position="212"/>
        <end position="317"/>
    </location>
</feature>
<keyword evidence="4 6" id="KW-0560">Oxidoreductase</keyword>
<dbReference type="GO" id="GO:0046872">
    <property type="term" value="F:metal ion binding"/>
    <property type="evidence" value="ECO:0007669"/>
    <property type="project" value="UniProtKB-KW"/>
</dbReference>
<dbReference type="GO" id="GO:0031418">
    <property type="term" value="F:L-ascorbic acid binding"/>
    <property type="evidence" value="ECO:0007669"/>
    <property type="project" value="UniProtKB-KW"/>
</dbReference>
<evidence type="ECO:0000256" key="5">
    <source>
        <dbReference type="ARBA" id="ARBA00023004"/>
    </source>
</evidence>
<evidence type="ECO:0000256" key="2">
    <source>
        <dbReference type="ARBA" id="ARBA00022723"/>
    </source>
</evidence>
<organism evidence="8 9">
    <name type="scientific">Penstemon smallii</name>
    <dbReference type="NCBI Taxonomy" id="265156"/>
    <lineage>
        <taxon>Eukaryota</taxon>
        <taxon>Viridiplantae</taxon>
        <taxon>Streptophyta</taxon>
        <taxon>Embryophyta</taxon>
        <taxon>Tracheophyta</taxon>
        <taxon>Spermatophyta</taxon>
        <taxon>Magnoliopsida</taxon>
        <taxon>eudicotyledons</taxon>
        <taxon>Gunneridae</taxon>
        <taxon>Pentapetalae</taxon>
        <taxon>asterids</taxon>
        <taxon>lamiids</taxon>
        <taxon>Lamiales</taxon>
        <taxon>Plantaginaceae</taxon>
        <taxon>Cheloneae</taxon>
        <taxon>Penstemon</taxon>
    </lineage>
</organism>
<name>A0ABD3RPD4_9LAMI</name>
<dbReference type="Pfam" id="PF14226">
    <property type="entry name" value="DIOX_N"/>
    <property type="match status" value="1"/>
</dbReference>
<dbReference type="InterPro" id="IPR005123">
    <property type="entry name" value="Oxoglu/Fe-dep_dioxygenase_dom"/>
</dbReference>
<evidence type="ECO:0000256" key="6">
    <source>
        <dbReference type="RuleBase" id="RU003682"/>
    </source>
</evidence>
<comment type="caution">
    <text evidence="8">The sequence shown here is derived from an EMBL/GenBank/DDBJ whole genome shotgun (WGS) entry which is preliminary data.</text>
</comment>
<reference evidence="8 9" key="1">
    <citation type="submission" date="2024-12" db="EMBL/GenBank/DDBJ databases">
        <title>The unique morphological basis and parallel evolutionary history of personate flowers in Penstemon.</title>
        <authorList>
            <person name="Depatie T.H."/>
            <person name="Wessinger C.A."/>
        </authorList>
    </citation>
    <scope>NUCLEOTIDE SEQUENCE [LARGE SCALE GENOMIC DNA]</scope>
    <source>
        <strain evidence="8">WTNN_2</strain>
        <tissue evidence="8">Leaf</tissue>
    </source>
</reference>
<dbReference type="GO" id="GO:0016706">
    <property type="term" value="F:2-oxoglutarate-dependent dioxygenase activity"/>
    <property type="evidence" value="ECO:0007669"/>
    <property type="project" value="UniProtKB-ARBA"/>
</dbReference>
<keyword evidence="9" id="KW-1185">Reference proteome</keyword>
<dbReference type="Pfam" id="PF03171">
    <property type="entry name" value="2OG-FeII_Oxy"/>
    <property type="match status" value="1"/>
</dbReference>